<dbReference type="Pfam" id="PF02852">
    <property type="entry name" value="Pyr_redox_dim"/>
    <property type="match status" value="1"/>
</dbReference>
<keyword evidence="9" id="KW-1185">Reference proteome</keyword>
<sequence>MSQKPTFDYDYIVIGSGAGGSPAASILASTGKKVAIVEKSTFGGESPNWGDVPTGFMSYTINTYQIAKNAAKFGLRTNSVGYNYPSLLSWKDVVTRRTGAGGNRRYYEKQGISVFAGNAHFLSPNEIAVNRRHLSARKFLIATGSDWQIPKIPGLENTTYYTPKTIFNLKRLPKTIFVIGSSTTALELAHIFSVLGAKVYITEESSRILPNFDEEVSNLLTNDAKKNRNISVLTYTKVISTQKSSIQKRITFLQGQVEKSVRVDEILIADQQIPMTDLGLENAGVKYTRKGVSVDSSLRTSARHIFAAGSAVDVTVQTHEVLSQSRIAAHNLLHNNKLKTDSSPRLQVAFTQPEITQVGMNENDCRKKGVKVKMAIVPLTATVRSNITDQRTGFVKLIINQRRVIIGATIVGPHASDIIAELSLAIRHKITSDELASTPHCFTSWSEAVRIAAGKLL</sequence>
<comment type="similarity">
    <text evidence="1">Belongs to the class-I pyridine nucleotide-disulfide oxidoreductase family.</text>
</comment>
<dbReference type="PRINTS" id="PR00368">
    <property type="entry name" value="FADPNR"/>
</dbReference>
<feature type="binding site" evidence="5">
    <location>
        <begin position="180"/>
        <end position="187"/>
    </location>
    <ligand>
        <name>NAD(+)</name>
        <dbReference type="ChEBI" id="CHEBI:57540"/>
    </ligand>
</feature>
<dbReference type="Pfam" id="PF07992">
    <property type="entry name" value="Pyr_redox_2"/>
    <property type="match status" value="1"/>
</dbReference>
<dbReference type="KEGG" id="sox:TM7x_03305"/>
<dbReference type="InterPro" id="IPR036188">
    <property type="entry name" value="FAD/NAD-bd_sf"/>
</dbReference>
<dbReference type="GO" id="GO:0016491">
    <property type="term" value="F:oxidoreductase activity"/>
    <property type="evidence" value="ECO:0007669"/>
    <property type="project" value="UniProtKB-KW"/>
</dbReference>
<name>A0A6S4GWF6_9BACT</name>
<dbReference type="Gene3D" id="3.30.390.30">
    <property type="match status" value="1"/>
</dbReference>
<dbReference type="EMBL" id="CP007496">
    <property type="protein sequence ID" value="AJA06917.1"/>
    <property type="molecule type" value="Genomic_DNA"/>
</dbReference>
<evidence type="ECO:0000256" key="5">
    <source>
        <dbReference type="PIRSR" id="PIRSR000350-3"/>
    </source>
</evidence>
<feature type="domain" description="FAD/NAD(P)-binding" evidence="7">
    <location>
        <begin position="9"/>
        <end position="317"/>
    </location>
</feature>
<dbReference type="SUPFAM" id="SSF55424">
    <property type="entry name" value="FAD/NAD-linked reductases, dimerisation (C-terminal) domain"/>
    <property type="match status" value="1"/>
</dbReference>
<evidence type="ECO:0000256" key="4">
    <source>
        <dbReference type="ARBA" id="ARBA00023002"/>
    </source>
</evidence>
<keyword evidence="5" id="KW-0520">NAD</keyword>
<feature type="binding site" evidence="5">
    <location>
        <begin position="143"/>
        <end position="145"/>
    </location>
    <ligand>
        <name>FAD</name>
        <dbReference type="ChEBI" id="CHEBI:57692"/>
    </ligand>
</feature>
<dbReference type="Proteomes" id="UP000030902">
    <property type="component" value="Chromosome"/>
</dbReference>
<feature type="binding site" evidence="5">
    <location>
        <position position="203"/>
    </location>
    <ligand>
        <name>NAD(+)</name>
        <dbReference type="ChEBI" id="CHEBI:57540"/>
    </ligand>
</feature>
<organism evidence="8 9">
    <name type="scientific">Candidatus Nanosynbacter lyticus</name>
    <dbReference type="NCBI Taxonomy" id="2093824"/>
    <lineage>
        <taxon>Bacteria</taxon>
        <taxon>Candidatus Saccharimonadota</taxon>
        <taxon>Candidatus Saccharimonadia</taxon>
        <taxon>Candidatus Nanosynbacterales</taxon>
        <taxon>Candidatus Nanosynbacteraceae</taxon>
        <taxon>Candidatus Nanosynbacter</taxon>
    </lineage>
</organism>
<protein>
    <recommendedName>
        <fullName evidence="10">NAD(P)/FAD-dependent oxidoreductase</fullName>
    </recommendedName>
</protein>
<dbReference type="GO" id="GO:0000166">
    <property type="term" value="F:nucleotide binding"/>
    <property type="evidence" value="ECO:0007669"/>
    <property type="project" value="UniProtKB-KW"/>
</dbReference>
<evidence type="ECO:0000313" key="8">
    <source>
        <dbReference type="EMBL" id="AJA06917.1"/>
    </source>
</evidence>
<dbReference type="PRINTS" id="PR00411">
    <property type="entry name" value="PNDRDTASEI"/>
</dbReference>
<keyword evidence="5" id="KW-0547">Nucleotide-binding</keyword>
<accession>A0A6S4GWF6</accession>
<evidence type="ECO:0000256" key="1">
    <source>
        <dbReference type="ARBA" id="ARBA00007532"/>
    </source>
</evidence>
<evidence type="ECO:0000259" key="7">
    <source>
        <dbReference type="Pfam" id="PF07992"/>
    </source>
</evidence>
<dbReference type="PANTHER" id="PTHR43014:SF5">
    <property type="entry name" value="GLUTATHIONE REDUCTASE (NADPH)"/>
    <property type="match status" value="1"/>
</dbReference>
<comment type="cofactor">
    <cofactor evidence="5">
        <name>FAD</name>
        <dbReference type="ChEBI" id="CHEBI:57692"/>
    </cofactor>
    <text evidence="5">Binds 1 FAD per subunit.</text>
</comment>
<dbReference type="RefSeq" id="WP_039327786.1">
    <property type="nucleotide sequence ID" value="NZ_CP007496.1"/>
</dbReference>
<dbReference type="SUPFAM" id="SSF51905">
    <property type="entry name" value="FAD/NAD(P)-binding domain"/>
    <property type="match status" value="1"/>
</dbReference>
<gene>
    <name evidence="8" type="ORF">TM7x_03305</name>
</gene>
<dbReference type="InterPro" id="IPR004099">
    <property type="entry name" value="Pyr_nucl-diS_OxRdtase_dimer"/>
</dbReference>
<keyword evidence="2" id="KW-0285">Flavoprotein</keyword>
<dbReference type="InterPro" id="IPR001100">
    <property type="entry name" value="Pyr_nuc-diS_OxRdtase"/>
</dbReference>
<dbReference type="InterPro" id="IPR023753">
    <property type="entry name" value="FAD/NAD-binding_dom"/>
</dbReference>
<keyword evidence="3 5" id="KW-0274">FAD</keyword>
<feature type="domain" description="Pyridine nucleotide-disulphide oxidoreductase dimerisation" evidence="6">
    <location>
        <begin position="348"/>
        <end position="451"/>
    </location>
</feature>
<dbReference type="PANTHER" id="PTHR43014">
    <property type="entry name" value="MERCURIC REDUCTASE"/>
    <property type="match status" value="1"/>
</dbReference>
<dbReference type="Gene3D" id="3.50.50.60">
    <property type="entry name" value="FAD/NAD(P)-binding domain"/>
    <property type="match status" value="2"/>
</dbReference>
<dbReference type="AlphaFoldDB" id="A0A6S4GWF6"/>
<evidence type="ECO:0008006" key="10">
    <source>
        <dbReference type="Google" id="ProtNLM"/>
    </source>
</evidence>
<dbReference type="PIRSF" id="PIRSF000350">
    <property type="entry name" value="Mercury_reductase_MerA"/>
    <property type="match status" value="1"/>
</dbReference>
<dbReference type="InterPro" id="IPR016156">
    <property type="entry name" value="FAD/NAD-linked_Rdtase_dimer_sf"/>
</dbReference>
<evidence type="ECO:0000256" key="3">
    <source>
        <dbReference type="ARBA" id="ARBA00022827"/>
    </source>
</evidence>
<evidence type="ECO:0000313" key="9">
    <source>
        <dbReference type="Proteomes" id="UP000030902"/>
    </source>
</evidence>
<evidence type="ECO:0000259" key="6">
    <source>
        <dbReference type="Pfam" id="PF02852"/>
    </source>
</evidence>
<keyword evidence="4" id="KW-0560">Oxidoreductase</keyword>
<reference evidence="8 9" key="1">
    <citation type="journal article" date="2015" name="Proc. Natl. Acad. Sci. U.S.A.">
        <title>Cultivation of a human-associated TM7 phylotype reveals a reduced genome and epibiotic parasitic lifestyle.</title>
        <authorList>
            <person name="He X."/>
            <person name="McLean J.S."/>
            <person name="Edlund A."/>
            <person name="Yooseph S."/>
            <person name="Hall A.P."/>
            <person name="Liu S.Y."/>
            <person name="Dorrestein P.C."/>
            <person name="Esquenazi E."/>
            <person name="Hunter R.C."/>
            <person name="Cheng G."/>
            <person name="Nelson K.E."/>
            <person name="Lux R."/>
            <person name="Shi W."/>
        </authorList>
    </citation>
    <scope>NUCLEOTIDE SEQUENCE [LARGE SCALE GENOMIC DNA]</scope>
    <source>
        <strain evidence="8 9">TM7x</strain>
    </source>
</reference>
<dbReference type="FunFam" id="3.30.390.30:FF:000001">
    <property type="entry name" value="Dihydrolipoyl dehydrogenase"/>
    <property type="match status" value="1"/>
</dbReference>
<proteinExistence type="inferred from homology"/>
<evidence type="ECO:0000256" key="2">
    <source>
        <dbReference type="ARBA" id="ARBA00022630"/>
    </source>
</evidence>